<evidence type="ECO:0000256" key="5">
    <source>
        <dbReference type="SAM" id="Phobius"/>
    </source>
</evidence>
<dbReference type="InterPro" id="IPR003661">
    <property type="entry name" value="HisK_dim/P_dom"/>
</dbReference>
<reference evidence="9 10" key="1">
    <citation type="submission" date="2015-07" db="EMBL/GenBank/DDBJ databases">
        <title>Draft genome sequence of the Amantichitinum ursilacus IGB-41, a new chitin-degrading bacterium.</title>
        <authorList>
            <person name="Kirstahler P."/>
            <person name="Guenther M."/>
            <person name="Grumaz C."/>
            <person name="Rupp S."/>
            <person name="Zibek S."/>
            <person name="Sohn K."/>
        </authorList>
    </citation>
    <scope>NUCLEOTIDE SEQUENCE [LARGE SCALE GENOMIC DNA]</scope>
    <source>
        <strain evidence="9 10">IGB-41</strain>
    </source>
</reference>
<feature type="domain" description="PAS" evidence="7">
    <location>
        <begin position="308"/>
        <end position="383"/>
    </location>
</feature>
<dbReference type="InterPro" id="IPR036890">
    <property type="entry name" value="HATPase_C_sf"/>
</dbReference>
<dbReference type="SMART" id="SM00091">
    <property type="entry name" value="PAS"/>
    <property type="match status" value="1"/>
</dbReference>
<dbReference type="NCBIfam" id="TIGR00229">
    <property type="entry name" value="sensory_box"/>
    <property type="match status" value="1"/>
</dbReference>
<evidence type="ECO:0000256" key="4">
    <source>
        <dbReference type="SAM" id="Coils"/>
    </source>
</evidence>
<dbReference type="PROSITE" id="PS51257">
    <property type="entry name" value="PROKAR_LIPOPROTEIN"/>
    <property type="match status" value="1"/>
</dbReference>
<dbReference type="STRING" id="857265.WG78_11300"/>
<evidence type="ECO:0000256" key="2">
    <source>
        <dbReference type="ARBA" id="ARBA00012438"/>
    </source>
</evidence>
<feature type="domain" description="Histidine kinase" evidence="6">
    <location>
        <begin position="482"/>
        <end position="714"/>
    </location>
</feature>
<sequence length="727" mass="79576">MPYLRRYTTLRLLIPLFAGIVVLACLKTAAHIEHAADATRQSQAAQDAQRAGDAVQGWIEVHRDALYGMAAVFNGAAPLNAARYANAARTLAPMAGEMLMPPVAFVTPDHRIRFSTDRSGDLAAGKAVNHIAALQPLLKQLASAPVGQITIGPLFANPRGGWSAYLALAMRQRKQPGVLLTLVDFQDLRMAHADNTPGLVLRLALQTSGQPAEFVAGPALPTPNALFSIDQAYSLHGAIWRMYWDVMPNYAGNQAWSQARLLALVLRAGGIVLAVAVGLSWWILLGLLQRGTRRERELALAHTQLAQSEHHYRSLIDQVPGAVFRCEIDEARTMRYLSPAIEPLCGCTAASLIGNRERTYASLIHQDDRPLVAHTIRHALISEELYEIEYRLQRSSGSTCWVFERGIASHGVAHTRQIDGVIIDITARKQIEDQLREARDRLEENVAERTAELQTANEELTHAMAQLVQSEKLASLGSLVAGIAHELNTPLGNTVTVASTLAQKVEEFDHTLNSGQLRKSELMSFVQSCTEAAALVQRNAQRAAELISNFKQVAVDTASTRRRSFNLRQTVEEVLSTLRPQLKHTPHRIELDMPETLVLESYPGPLEQILTNLVTNSLAHAFTQTAKGEIRISAVQRDAQTIELVFEDNGSGIPPQLRKRVFDPFFTTRLGQGGSGLGLYIVYSLVHGVLGGRLTLASAPSGGARFEIELPCIAPHPQPTEASSHVF</sequence>
<dbReference type="SUPFAM" id="SSF55874">
    <property type="entry name" value="ATPase domain of HSP90 chaperone/DNA topoisomerase II/histidine kinase"/>
    <property type="match status" value="1"/>
</dbReference>
<dbReference type="SMART" id="SM00388">
    <property type="entry name" value="HisKA"/>
    <property type="match status" value="1"/>
</dbReference>
<accession>A0A0N0GP22</accession>
<dbReference type="OrthoDB" id="5571399at2"/>
<keyword evidence="5" id="KW-1133">Transmembrane helix</keyword>
<dbReference type="InterPro" id="IPR003594">
    <property type="entry name" value="HATPase_dom"/>
</dbReference>
<dbReference type="PATRIC" id="fig|857265.3.peg.2321"/>
<comment type="caution">
    <text evidence="9">The sequence shown here is derived from an EMBL/GenBank/DDBJ whole genome shotgun (WGS) entry which is preliminary data.</text>
</comment>
<dbReference type="CDD" id="cd00130">
    <property type="entry name" value="PAS"/>
    <property type="match status" value="1"/>
</dbReference>
<dbReference type="InterPro" id="IPR000700">
    <property type="entry name" value="PAS-assoc_C"/>
</dbReference>
<keyword evidence="4" id="KW-0175">Coiled coil</keyword>
<dbReference type="Gene3D" id="3.30.565.10">
    <property type="entry name" value="Histidine kinase-like ATPase, C-terminal domain"/>
    <property type="match status" value="1"/>
</dbReference>
<dbReference type="InterPro" id="IPR035965">
    <property type="entry name" value="PAS-like_dom_sf"/>
</dbReference>
<feature type="transmembrane region" description="Helical" evidence="5">
    <location>
        <begin position="264"/>
        <end position="288"/>
    </location>
</feature>
<proteinExistence type="predicted"/>
<dbReference type="Pfam" id="PF02518">
    <property type="entry name" value="HATPase_c"/>
    <property type="match status" value="1"/>
</dbReference>
<keyword evidence="5" id="KW-0472">Membrane</keyword>
<dbReference type="PROSITE" id="PS50109">
    <property type="entry name" value="HIS_KIN"/>
    <property type="match status" value="1"/>
</dbReference>
<keyword evidence="3" id="KW-0597">Phosphoprotein</keyword>
<gene>
    <name evidence="9" type="primary">dctB</name>
    <name evidence="9" type="ORF">WG78_11300</name>
</gene>
<evidence type="ECO:0000259" key="6">
    <source>
        <dbReference type="PROSITE" id="PS50109"/>
    </source>
</evidence>
<evidence type="ECO:0000256" key="1">
    <source>
        <dbReference type="ARBA" id="ARBA00000085"/>
    </source>
</evidence>
<dbReference type="PROSITE" id="PS50113">
    <property type="entry name" value="PAC"/>
    <property type="match status" value="1"/>
</dbReference>
<evidence type="ECO:0000256" key="3">
    <source>
        <dbReference type="ARBA" id="ARBA00022553"/>
    </source>
</evidence>
<dbReference type="AlphaFoldDB" id="A0A0N0GP22"/>
<evidence type="ECO:0000313" key="9">
    <source>
        <dbReference type="EMBL" id="KPC53073.1"/>
    </source>
</evidence>
<dbReference type="PANTHER" id="PTHR43065:SF47">
    <property type="match status" value="1"/>
</dbReference>
<dbReference type="PANTHER" id="PTHR43065">
    <property type="entry name" value="SENSOR HISTIDINE KINASE"/>
    <property type="match status" value="1"/>
</dbReference>
<dbReference type="Pfam" id="PF08447">
    <property type="entry name" value="PAS_3"/>
    <property type="match status" value="1"/>
</dbReference>
<dbReference type="EC" id="2.7.13.3" evidence="2"/>
<dbReference type="GO" id="GO:0000155">
    <property type="term" value="F:phosphorelay sensor kinase activity"/>
    <property type="evidence" value="ECO:0007669"/>
    <property type="project" value="InterPro"/>
</dbReference>
<dbReference type="PROSITE" id="PS50112">
    <property type="entry name" value="PAS"/>
    <property type="match status" value="1"/>
</dbReference>
<dbReference type="InterPro" id="IPR036097">
    <property type="entry name" value="HisK_dim/P_sf"/>
</dbReference>
<name>A0A0N0GP22_9NEIS</name>
<dbReference type="RefSeq" id="WP_053937907.1">
    <property type="nucleotide sequence ID" value="NZ_LAQT01000008.1"/>
</dbReference>
<evidence type="ECO:0000313" key="10">
    <source>
        <dbReference type="Proteomes" id="UP000037939"/>
    </source>
</evidence>
<dbReference type="InterPro" id="IPR013655">
    <property type="entry name" value="PAS_fold_3"/>
</dbReference>
<feature type="coiled-coil region" evidence="4">
    <location>
        <begin position="428"/>
        <end position="473"/>
    </location>
</feature>
<dbReference type="InterPro" id="IPR000014">
    <property type="entry name" value="PAS"/>
</dbReference>
<keyword evidence="9" id="KW-0808">Transferase</keyword>
<organism evidence="9 10">
    <name type="scientific">Amantichitinum ursilacus</name>
    <dbReference type="NCBI Taxonomy" id="857265"/>
    <lineage>
        <taxon>Bacteria</taxon>
        <taxon>Pseudomonadati</taxon>
        <taxon>Pseudomonadota</taxon>
        <taxon>Betaproteobacteria</taxon>
        <taxon>Neisseriales</taxon>
        <taxon>Chitinibacteraceae</taxon>
        <taxon>Amantichitinum</taxon>
    </lineage>
</organism>
<dbReference type="SMART" id="SM00387">
    <property type="entry name" value="HATPase_c"/>
    <property type="match status" value="1"/>
</dbReference>
<dbReference type="Gene3D" id="1.10.287.130">
    <property type="match status" value="1"/>
</dbReference>
<dbReference type="InterPro" id="IPR005467">
    <property type="entry name" value="His_kinase_dom"/>
</dbReference>
<keyword evidence="5" id="KW-0812">Transmembrane</keyword>
<evidence type="ECO:0000259" key="8">
    <source>
        <dbReference type="PROSITE" id="PS50113"/>
    </source>
</evidence>
<dbReference type="InterPro" id="IPR004358">
    <property type="entry name" value="Sig_transdc_His_kin-like_C"/>
</dbReference>
<protein>
    <recommendedName>
        <fullName evidence="2">histidine kinase</fullName>
        <ecNumber evidence="2">2.7.13.3</ecNumber>
    </recommendedName>
</protein>
<dbReference type="Gene3D" id="3.30.450.20">
    <property type="entry name" value="PAS domain"/>
    <property type="match status" value="1"/>
</dbReference>
<comment type="catalytic activity">
    <reaction evidence="1">
        <text>ATP + protein L-histidine = ADP + protein N-phospho-L-histidine.</text>
        <dbReference type="EC" id="2.7.13.3"/>
    </reaction>
</comment>
<dbReference type="EMBL" id="LAQT01000008">
    <property type="protein sequence ID" value="KPC53073.1"/>
    <property type="molecule type" value="Genomic_DNA"/>
</dbReference>
<dbReference type="PRINTS" id="PR00344">
    <property type="entry name" value="BCTRLSENSOR"/>
</dbReference>
<dbReference type="Proteomes" id="UP000037939">
    <property type="component" value="Unassembled WGS sequence"/>
</dbReference>
<evidence type="ECO:0000259" key="7">
    <source>
        <dbReference type="PROSITE" id="PS50112"/>
    </source>
</evidence>
<dbReference type="CDD" id="cd00082">
    <property type="entry name" value="HisKA"/>
    <property type="match status" value="1"/>
</dbReference>
<dbReference type="SUPFAM" id="SSF47384">
    <property type="entry name" value="Homodimeric domain of signal transducing histidine kinase"/>
    <property type="match status" value="1"/>
</dbReference>
<keyword evidence="10" id="KW-1185">Reference proteome</keyword>
<feature type="domain" description="PAC" evidence="8">
    <location>
        <begin position="386"/>
        <end position="437"/>
    </location>
</feature>
<dbReference type="SUPFAM" id="SSF55785">
    <property type="entry name" value="PYP-like sensor domain (PAS domain)"/>
    <property type="match status" value="1"/>
</dbReference>